<evidence type="ECO:0000313" key="2">
    <source>
        <dbReference type="Proteomes" id="UP000499080"/>
    </source>
</evidence>
<dbReference type="EMBL" id="BGPR01001367">
    <property type="protein sequence ID" value="GBM52153.1"/>
    <property type="molecule type" value="Genomic_DNA"/>
</dbReference>
<gene>
    <name evidence="1" type="ORF">AVEN_265626_1</name>
</gene>
<name>A0A4Y2GEX8_ARAVE</name>
<comment type="caution">
    <text evidence="1">The sequence shown here is derived from an EMBL/GenBank/DDBJ whole genome shotgun (WGS) entry which is preliminary data.</text>
</comment>
<protein>
    <submittedName>
        <fullName evidence="1">Uncharacterized protein</fullName>
    </submittedName>
</protein>
<keyword evidence="2" id="KW-1185">Reference proteome</keyword>
<reference evidence="1 2" key="1">
    <citation type="journal article" date="2019" name="Sci. Rep.">
        <title>Orb-weaving spider Araneus ventricosus genome elucidates the spidroin gene catalogue.</title>
        <authorList>
            <person name="Kono N."/>
            <person name="Nakamura H."/>
            <person name="Ohtoshi R."/>
            <person name="Moran D.A.P."/>
            <person name="Shinohara A."/>
            <person name="Yoshida Y."/>
            <person name="Fujiwara M."/>
            <person name="Mori M."/>
            <person name="Tomita M."/>
            <person name="Arakawa K."/>
        </authorList>
    </citation>
    <scope>NUCLEOTIDE SEQUENCE [LARGE SCALE GENOMIC DNA]</scope>
</reference>
<evidence type="ECO:0000313" key="1">
    <source>
        <dbReference type="EMBL" id="GBM52153.1"/>
    </source>
</evidence>
<dbReference type="AlphaFoldDB" id="A0A4Y2GEX8"/>
<accession>A0A4Y2GEX8</accession>
<sequence>MYDQKLCPHSSDISRPVIVMVRNKSVTIPELPLSFSQRVTNRTFNHQCSPAYRVSSKVLLPHINLRTATAIATNLVSWYSKVTMRYTVRSATAPPGAK</sequence>
<proteinExistence type="predicted"/>
<organism evidence="1 2">
    <name type="scientific">Araneus ventricosus</name>
    <name type="common">Orbweaver spider</name>
    <name type="synonym">Epeira ventricosa</name>
    <dbReference type="NCBI Taxonomy" id="182803"/>
    <lineage>
        <taxon>Eukaryota</taxon>
        <taxon>Metazoa</taxon>
        <taxon>Ecdysozoa</taxon>
        <taxon>Arthropoda</taxon>
        <taxon>Chelicerata</taxon>
        <taxon>Arachnida</taxon>
        <taxon>Araneae</taxon>
        <taxon>Araneomorphae</taxon>
        <taxon>Entelegynae</taxon>
        <taxon>Araneoidea</taxon>
        <taxon>Araneidae</taxon>
        <taxon>Araneus</taxon>
    </lineage>
</organism>
<dbReference type="Proteomes" id="UP000499080">
    <property type="component" value="Unassembled WGS sequence"/>
</dbReference>